<dbReference type="OMA" id="EEGCIKK"/>
<feature type="compositionally biased region" description="Acidic residues" evidence="11">
    <location>
        <begin position="11"/>
        <end position="23"/>
    </location>
</feature>
<organism evidence="13 14">
    <name type="scientific">Hermetia illucens</name>
    <name type="common">Black soldier fly</name>
    <dbReference type="NCBI Taxonomy" id="343691"/>
    <lineage>
        <taxon>Eukaryota</taxon>
        <taxon>Metazoa</taxon>
        <taxon>Ecdysozoa</taxon>
        <taxon>Arthropoda</taxon>
        <taxon>Hexapoda</taxon>
        <taxon>Insecta</taxon>
        <taxon>Pterygota</taxon>
        <taxon>Neoptera</taxon>
        <taxon>Endopterygota</taxon>
        <taxon>Diptera</taxon>
        <taxon>Brachycera</taxon>
        <taxon>Stratiomyomorpha</taxon>
        <taxon>Stratiomyidae</taxon>
        <taxon>Hermetiinae</taxon>
        <taxon>Hermetia</taxon>
    </lineage>
</organism>
<evidence type="ECO:0000256" key="5">
    <source>
        <dbReference type="ARBA" id="ARBA00022448"/>
    </source>
</evidence>
<feature type="region of interest" description="Disordered" evidence="11">
    <location>
        <begin position="165"/>
        <end position="213"/>
    </location>
</feature>
<protein>
    <recommendedName>
        <fullName evidence="4">Phosphorylated adapter RNA export protein</fullName>
    </recommendedName>
    <alternativeName>
        <fullName evidence="10">RNA U small nuclear RNA export adapter protein</fullName>
    </alternativeName>
</protein>
<feature type="domain" description="Phosphorylated adapter RNA export protein RNA-binding" evidence="12">
    <location>
        <begin position="227"/>
        <end position="309"/>
    </location>
</feature>
<dbReference type="InterPro" id="IPR038092">
    <property type="entry name" value="PHAX_RNA-binding_sf"/>
</dbReference>
<dbReference type="InParanoid" id="A0A7R8V349"/>
<dbReference type="GO" id="GO:0005634">
    <property type="term" value="C:nucleus"/>
    <property type="evidence" value="ECO:0007669"/>
    <property type="project" value="UniProtKB-SubCell"/>
</dbReference>
<feature type="compositionally biased region" description="Low complexity" evidence="11">
    <location>
        <begin position="63"/>
        <end position="77"/>
    </location>
</feature>
<reference evidence="13 14" key="1">
    <citation type="submission" date="2020-11" db="EMBL/GenBank/DDBJ databases">
        <authorList>
            <person name="Wallbank WR R."/>
            <person name="Pardo Diaz C."/>
            <person name="Kozak K."/>
            <person name="Martin S."/>
            <person name="Jiggins C."/>
            <person name="Moest M."/>
            <person name="Warren A I."/>
            <person name="Generalovic N T."/>
            <person name="Byers J.R.P. K."/>
            <person name="Montejo-Kovacevich G."/>
            <person name="Yen C E."/>
        </authorList>
    </citation>
    <scope>NUCLEOTIDE SEQUENCE [LARGE SCALE GENOMIC DNA]</scope>
</reference>
<comment type="similarity">
    <text evidence="3">Belongs to the PHAX family.</text>
</comment>
<dbReference type="GO" id="GO:0003723">
    <property type="term" value="F:RNA binding"/>
    <property type="evidence" value="ECO:0007669"/>
    <property type="project" value="UniProtKB-KW"/>
</dbReference>
<keyword evidence="9" id="KW-0539">Nucleus</keyword>
<feature type="region of interest" description="Disordered" evidence="11">
    <location>
        <begin position="1"/>
        <end position="108"/>
    </location>
</feature>
<evidence type="ECO:0000259" key="12">
    <source>
        <dbReference type="Pfam" id="PF10258"/>
    </source>
</evidence>
<keyword evidence="8" id="KW-0653">Protein transport</keyword>
<evidence type="ECO:0000256" key="2">
    <source>
        <dbReference type="ARBA" id="ARBA00004496"/>
    </source>
</evidence>
<feature type="compositionally biased region" description="Basic and acidic residues" evidence="11">
    <location>
        <begin position="78"/>
        <end position="90"/>
    </location>
</feature>
<dbReference type="GO" id="GO:0015031">
    <property type="term" value="P:protein transport"/>
    <property type="evidence" value="ECO:0007669"/>
    <property type="project" value="UniProtKB-KW"/>
</dbReference>
<dbReference type="OrthoDB" id="20573at2759"/>
<keyword evidence="7" id="KW-0694">RNA-binding</keyword>
<name>A0A7R8V349_HERIL</name>
<evidence type="ECO:0000256" key="8">
    <source>
        <dbReference type="ARBA" id="ARBA00022927"/>
    </source>
</evidence>
<dbReference type="FunCoup" id="A0A7R8V349">
    <property type="interactions" value="1317"/>
</dbReference>
<dbReference type="Proteomes" id="UP000594454">
    <property type="component" value="Chromosome 6"/>
</dbReference>
<accession>A0A7R8V349</accession>
<evidence type="ECO:0000256" key="11">
    <source>
        <dbReference type="SAM" id="MobiDB-lite"/>
    </source>
</evidence>
<dbReference type="FunFam" id="1.10.10.1440:FF:000001">
    <property type="entry name" value="phosphorylated adapter RNA export protein-like"/>
    <property type="match status" value="1"/>
</dbReference>
<dbReference type="Pfam" id="PF10258">
    <property type="entry name" value="PHAX_RNA-bd"/>
    <property type="match status" value="1"/>
</dbReference>
<evidence type="ECO:0000256" key="9">
    <source>
        <dbReference type="ARBA" id="ARBA00023242"/>
    </source>
</evidence>
<evidence type="ECO:0000256" key="6">
    <source>
        <dbReference type="ARBA" id="ARBA00022490"/>
    </source>
</evidence>
<evidence type="ECO:0000313" key="14">
    <source>
        <dbReference type="Proteomes" id="UP000594454"/>
    </source>
</evidence>
<dbReference type="PANTHER" id="PTHR13135">
    <property type="entry name" value="CYTOSOLIC RESINIFERATOXIN BINDING PROTEIN RBP-26"/>
    <property type="match status" value="1"/>
</dbReference>
<evidence type="ECO:0000313" key="13">
    <source>
        <dbReference type="EMBL" id="CAD7091991.1"/>
    </source>
</evidence>
<feature type="region of interest" description="Disordered" evidence="11">
    <location>
        <begin position="339"/>
        <end position="386"/>
    </location>
</feature>
<evidence type="ECO:0000256" key="10">
    <source>
        <dbReference type="ARBA" id="ARBA00030834"/>
    </source>
</evidence>
<sequence>METDIVKYPADDLEEGELSDGSDEVYTPLQRPDTKPLHASDAPMASAGSTSASRMDEAEDTSSELGLSSDDSSSGSDEGVKRLARGEEKKTKKKRPIAQLRVRPIATMQNARPKKYNVWSESLQEESLMENMRGFDVTKDMKSDRSVETYDFSIKYRLNGENRLKRRAGGGNYSDEDYYQSSKRSRQERRSVKDRLGSRKSSSSSGDNAPRHILNLDVQEGASDEVVARDIANKLYEEKDDLLLRVVQVLGQKEAIEFFKETQHIERDGGMMIMNGQRRRTPGGVFLFLIKTDIKISEDDKKSIFREDTRKATNERKVIQACRREQKVEELKKRLNLQDKELQPLSSRSEIMPGNKHHLKPDTNGTLSNPPPSPVTNSGQENSPDYSVHAINHVNHDSSPEKIVARTLNDLDDESLSAYDDDVLDMNCDDMDLF</sequence>
<evidence type="ECO:0000256" key="1">
    <source>
        <dbReference type="ARBA" id="ARBA00004123"/>
    </source>
</evidence>
<proteinExistence type="inferred from homology"/>
<dbReference type="GO" id="GO:0005737">
    <property type="term" value="C:cytoplasm"/>
    <property type="evidence" value="ECO:0007669"/>
    <property type="project" value="UniProtKB-SubCell"/>
</dbReference>
<feature type="compositionally biased region" description="Basic and acidic residues" evidence="11">
    <location>
        <begin position="188"/>
        <end position="197"/>
    </location>
</feature>
<dbReference type="AlphaFoldDB" id="A0A7R8V349"/>
<dbReference type="Gene3D" id="1.10.10.1440">
    <property type="entry name" value="PHAX RNA-binding domain"/>
    <property type="match status" value="1"/>
</dbReference>
<comment type="subcellular location">
    <subcellularLocation>
        <location evidence="2">Cytoplasm</location>
    </subcellularLocation>
    <subcellularLocation>
        <location evidence="1">Nucleus</location>
    </subcellularLocation>
</comment>
<evidence type="ECO:0000256" key="7">
    <source>
        <dbReference type="ARBA" id="ARBA00022884"/>
    </source>
</evidence>
<dbReference type="PANTHER" id="PTHR13135:SF0">
    <property type="entry name" value="PHOSPHORYLATED ADAPTER RNA EXPORT PROTEIN"/>
    <property type="match status" value="1"/>
</dbReference>
<feature type="compositionally biased region" description="Polar residues" evidence="11">
    <location>
        <begin position="375"/>
        <end position="385"/>
    </location>
</feature>
<dbReference type="EMBL" id="LR899014">
    <property type="protein sequence ID" value="CAD7091991.1"/>
    <property type="molecule type" value="Genomic_DNA"/>
</dbReference>
<keyword evidence="14" id="KW-1185">Reference proteome</keyword>
<keyword evidence="5" id="KW-0813">Transport</keyword>
<keyword evidence="6" id="KW-0963">Cytoplasm</keyword>
<dbReference type="GO" id="GO:0006408">
    <property type="term" value="P:snRNA export from nucleus"/>
    <property type="evidence" value="ECO:0007669"/>
    <property type="project" value="InterPro"/>
</dbReference>
<gene>
    <name evidence="13" type="ORF">HERILL_LOCUS14385</name>
</gene>
<evidence type="ECO:0000256" key="4">
    <source>
        <dbReference type="ARBA" id="ARBA00016856"/>
    </source>
</evidence>
<dbReference type="InterPro" id="IPR039047">
    <property type="entry name" value="PHAX"/>
</dbReference>
<dbReference type="InterPro" id="IPR019385">
    <property type="entry name" value="PHAX_RNA-binding_domain"/>
</dbReference>
<evidence type="ECO:0000256" key="3">
    <source>
        <dbReference type="ARBA" id="ARBA00006094"/>
    </source>
</evidence>